<dbReference type="InterPro" id="IPR007922">
    <property type="entry name" value="DciA-like"/>
</dbReference>
<proteinExistence type="predicted"/>
<keyword evidence="2" id="KW-1185">Reference proteome</keyword>
<gene>
    <name evidence="1" type="ORF">SAMN05216214_11267</name>
</gene>
<dbReference type="Pfam" id="PF05258">
    <property type="entry name" value="DciA"/>
    <property type="match status" value="1"/>
</dbReference>
<reference evidence="1 2" key="1">
    <citation type="submission" date="2016-10" db="EMBL/GenBank/DDBJ databases">
        <authorList>
            <person name="de Groot N.N."/>
        </authorList>
    </citation>
    <scope>NUCLEOTIDE SEQUENCE [LARGE SCALE GENOMIC DNA]</scope>
    <source>
        <strain evidence="1 2">JCM 19513</strain>
    </source>
</reference>
<protein>
    <recommendedName>
        <fullName evidence="3">DUF721 domain-containing protein</fullName>
    </recommendedName>
</protein>
<name>A0A1H7Q8S3_9GAMM</name>
<dbReference type="STRING" id="1429083.GCA_001885685_00357"/>
<dbReference type="RefSeq" id="WP_074869118.1">
    <property type="nucleotide sequence ID" value="NZ_FOAS01000012.1"/>
</dbReference>
<organism evidence="1 2">
    <name type="scientific">Atopomonas hussainii</name>
    <dbReference type="NCBI Taxonomy" id="1429083"/>
    <lineage>
        <taxon>Bacteria</taxon>
        <taxon>Pseudomonadati</taxon>
        <taxon>Pseudomonadota</taxon>
        <taxon>Gammaproteobacteria</taxon>
        <taxon>Pseudomonadales</taxon>
        <taxon>Pseudomonadaceae</taxon>
        <taxon>Atopomonas</taxon>
    </lineage>
</organism>
<evidence type="ECO:0000313" key="2">
    <source>
        <dbReference type="Proteomes" id="UP000185766"/>
    </source>
</evidence>
<dbReference type="AlphaFoldDB" id="A0A1H7Q8S3"/>
<sequence>MGFRPLDAKGLKHLLKQGALQTMLNQAARVARYQALLEQCLQPAARPHCQVGGLNNGKLVIVVDNSHWATRLRFQEQRLLRQLQACEELRTLTKILIKVHPRSSAAPYRSHSARRTPAAAEALHEAAEVIQDPQLKAALERLASRHESNKKASDDNA</sequence>
<evidence type="ECO:0008006" key="3">
    <source>
        <dbReference type="Google" id="ProtNLM"/>
    </source>
</evidence>
<accession>A0A1H7Q8S3</accession>
<evidence type="ECO:0000313" key="1">
    <source>
        <dbReference type="EMBL" id="SEL44372.1"/>
    </source>
</evidence>
<dbReference type="EMBL" id="FOAS01000012">
    <property type="protein sequence ID" value="SEL44372.1"/>
    <property type="molecule type" value="Genomic_DNA"/>
</dbReference>
<dbReference type="Proteomes" id="UP000185766">
    <property type="component" value="Unassembled WGS sequence"/>
</dbReference>